<protein>
    <recommendedName>
        <fullName evidence="3">17 kDa surface antigen</fullName>
    </recommendedName>
</protein>
<evidence type="ECO:0000313" key="8">
    <source>
        <dbReference type="EMBL" id="MYL96643.1"/>
    </source>
</evidence>
<keyword evidence="6" id="KW-0732">Signal</keyword>
<feature type="signal peptide" evidence="6">
    <location>
        <begin position="1"/>
        <end position="22"/>
    </location>
</feature>
<dbReference type="GO" id="GO:0009279">
    <property type="term" value="C:cell outer membrane"/>
    <property type="evidence" value="ECO:0007669"/>
    <property type="project" value="UniProtKB-SubCell"/>
</dbReference>
<name>A0A7X4GDI4_9SPHN</name>
<keyword evidence="4" id="KW-0472">Membrane</keyword>
<dbReference type="Proteomes" id="UP000465810">
    <property type="component" value="Unassembled WGS sequence"/>
</dbReference>
<dbReference type="PANTHER" id="PTHR35603:SF2">
    <property type="entry name" value="OUTER MEMBRANE LIPOPROTEIN"/>
    <property type="match status" value="1"/>
</dbReference>
<evidence type="ECO:0000256" key="4">
    <source>
        <dbReference type="ARBA" id="ARBA00023136"/>
    </source>
</evidence>
<organism evidence="8 9">
    <name type="scientific">Novosphingobium silvae</name>
    <dbReference type="NCBI Taxonomy" id="2692619"/>
    <lineage>
        <taxon>Bacteria</taxon>
        <taxon>Pseudomonadati</taxon>
        <taxon>Pseudomonadota</taxon>
        <taxon>Alphaproteobacteria</taxon>
        <taxon>Sphingomonadales</taxon>
        <taxon>Sphingomonadaceae</taxon>
        <taxon>Novosphingobium</taxon>
    </lineage>
</organism>
<dbReference type="EMBL" id="WVTD01000001">
    <property type="protein sequence ID" value="MYL96643.1"/>
    <property type="molecule type" value="Genomic_DNA"/>
</dbReference>
<accession>A0A7X4GDI4</accession>
<evidence type="ECO:0000256" key="1">
    <source>
        <dbReference type="ARBA" id="ARBA00004459"/>
    </source>
</evidence>
<dbReference type="RefSeq" id="WP_160984340.1">
    <property type="nucleotide sequence ID" value="NZ_WVTD01000001.1"/>
</dbReference>
<comment type="caution">
    <text evidence="8">The sequence shown here is derived from an EMBL/GenBank/DDBJ whole genome shotgun (WGS) entry which is preliminary data.</text>
</comment>
<sequence>MRLRLPHAALAALSFAAVPAHAQDSAGADYAAQGYDEADAGYPEAEYMPPQPGTYHPADAREAWLADCRQRLAARDRGVGGALIGGAAGGLAGNRIAGRGNRTVGTIAGAAVGAAAGAVIDKAEDSGRDRDECEAYLDDYYARAAGGYYPGQGYPQQGYYSVPTGGAGYAPYAGGYAPYGYGYGAPGCCMAQPMMMVPVRRAEPECTETIEYVYEDVPVRPARRAAPRRKAAVDKRVRIAPGKRVPVR</sequence>
<evidence type="ECO:0000256" key="5">
    <source>
        <dbReference type="ARBA" id="ARBA00023288"/>
    </source>
</evidence>
<keyword evidence="9" id="KW-1185">Reference proteome</keyword>
<proteinExistence type="inferred from homology"/>
<dbReference type="PANTHER" id="PTHR35603">
    <property type="match status" value="1"/>
</dbReference>
<dbReference type="Pfam" id="PF05433">
    <property type="entry name" value="Rick_17kDa_Anti"/>
    <property type="match status" value="1"/>
</dbReference>
<feature type="chain" id="PRO_5031491253" description="17 kDa surface antigen" evidence="6">
    <location>
        <begin position="23"/>
        <end position="248"/>
    </location>
</feature>
<feature type="domain" description="Glycine zipper 2TM" evidence="7">
    <location>
        <begin position="80"/>
        <end position="120"/>
    </location>
</feature>
<evidence type="ECO:0000256" key="6">
    <source>
        <dbReference type="SAM" id="SignalP"/>
    </source>
</evidence>
<gene>
    <name evidence="8" type="ORF">GR702_02485</name>
</gene>
<reference evidence="8 9" key="1">
    <citation type="submission" date="2019-12" db="EMBL/GenBank/DDBJ databases">
        <authorList>
            <person name="Feng G."/>
            <person name="Zhu H."/>
        </authorList>
    </citation>
    <scope>NUCLEOTIDE SEQUENCE [LARGE SCALE GENOMIC DNA]</scope>
    <source>
        <strain evidence="8 9">FGD1</strain>
    </source>
</reference>
<comment type="subcellular location">
    <subcellularLocation>
        <location evidence="1">Cell outer membrane</location>
        <topology evidence="1">Lipid-anchor</topology>
    </subcellularLocation>
</comment>
<dbReference type="AlphaFoldDB" id="A0A7X4GDI4"/>
<evidence type="ECO:0000256" key="2">
    <source>
        <dbReference type="ARBA" id="ARBA00008681"/>
    </source>
</evidence>
<comment type="similarity">
    <text evidence="2">Belongs to the rickettsiale 17 kDa surface antigen family.</text>
</comment>
<dbReference type="InterPro" id="IPR008816">
    <property type="entry name" value="Gly_zipper_2TM_dom"/>
</dbReference>
<keyword evidence="5" id="KW-0449">Lipoprotein</keyword>
<evidence type="ECO:0000313" key="9">
    <source>
        <dbReference type="Proteomes" id="UP000465810"/>
    </source>
</evidence>
<dbReference type="InterPro" id="IPR051407">
    <property type="entry name" value="Bact_OM_lipoprot/Surf_antigen"/>
</dbReference>
<evidence type="ECO:0000256" key="3">
    <source>
        <dbReference type="ARBA" id="ARBA00015281"/>
    </source>
</evidence>
<evidence type="ECO:0000259" key="7">
    <source>
        <dbReference type="Pfam" id="PF05433"/>
    </source>
</evidence>